<protein>
    <submittedName>
        <fullName evidence="1">Uncharacterized protein</fullName>
    </submittedName>
</protein>
<proteinExistence type="predicted"/>
<accession>A0AAV8YUG2</accession>
<sequence length="128" mass="14626">MGDNAYIGSCLKRKHDAISTLTSPSYIFSDSFSFDFLGTARVMTSLYKFTKFPQALVNICEHNFNLQFAVLSWLLPYFVKGYKRDLTEDDLYAPMKDHDSKMLGNKLEAEWNYQLANKKGSVVVDSNT</sequence>
<comment type="caution">
    <text evidence="1">The sequence shown here is derived from an EMBL/GenBank/DDBJ whole genome shotgun (WGS) entry which is preliminary data.</text>
</comment>
<reference evidence="1" key="1">
    <citation type="journal article" date="2023" name="Insect Mol. Biol.">
        <title>Genome sequencing provides insights into the evolution of gene families encoding plant cell wall-degrading enzymes in longhorned beetles.</title>
        <authorList>
            <person name="Shin N.R."/>
            <person name="Okamura Y."/>
            <person name="Kirsch R."/>
            <person name="Pauchet Y."/>
        </authorList>
    </citation>
    <scope>NUCLEOTIDE SEQUENCE</scope>
    <source>
        <strain evidence="1">AMC_N1</strain>
    </source>
</reference>
<keyword evidence="2" id="KW-1185">Reference proteome</keyword>
<dbReference type="AlphaFoldDB" id="A0AAV8YUG2"/>
<evidence type="ECO:0000313" key="2">
    <source>
        <dbReference type="Proteomes" id="UP001162162"/>
    </source>
</evidence>
<evidence type="ECO:0000313" key="1">
    <source>
        <dbReference type="EMBL" id="KAJ8954553.1"/>
    </source>
</evidence>
<organism evidence="1 2">
    <name type="scientific">Aromia moschata</name>
    <dbReference type="NCBI Taxonomy" id="1265417"/>
    <lineage>
        <taxon>Eukaryota</taxon>
        <taxon>Metazoa</taxon>
        <taxon>Ecdysozoa</taxon>
        <taxon>Arthropoda</taxon>
        <taxon>Hexapoda</taxon>
        <taxon>Insecta</taxon>
        <taxon>Pterygota</taxon>
        <taxon>Neoptera</taxon>
        <taxon>Endopterygota</taxon>
        <taxon>Coleoptera</taxon>
        <taxon>Polyphaga</taxon>
        <taxon>Cucujiformia</taxon>
        <taxon>Chrysomeloidea</taxon>
        <taxon>Cerambycidae</taxon>
        <taxon>Cerambycinae</taxon>
        <taxon>Callichromatini</taxon>
        <taxon>Aromia</taxon>
    </lineage>
</organism>
<name>A0AAV8YUG2_9CUCU</name>
<dbReference type="EMBL" id="JAPWTK010000047">
    <property type="protein sequence ID" value="KAJ8954553.1"/>
    <property type="molecule type" value="Genomic_DNA"/>
</dbReference>
<dbReference type="Proteomes" id="UP001162162">
    <property type="component" value="Unassembled WGS sequence"/>
</dbReference>
<gene>
    <name evidence="1" type="ORF">NQ318_000787</name>
</gene>